<name>A0AAE8W826_9ACTN</name>
<accession>A0AAE8W826</accession>
<protein>
    <submittedName>
        <fullName evidence="1">Uncharacterized protein</fullName>
    </submittedName>
</protein>
<reference evidence="1 2" key="1">
    <citation type="submission" date="2019-03" db="EMBL/GenBank/DDBJ databases">
        <title>Comparative genomic analyses of the sweetpotato soil rot pathogen, Streptomyces ipomoeae.</title>
        <authorList>
            <person name="Ruschel Soares N."/>
            <person name="Badger J.H."/>
            <person name="Huguet-Tapia J.C."/>
            <person name="Clark C.A."/>
            <person name="Pettis G.S."/>
        </authorList>
    </citation>
    <scope>NUCLEOTIDE SEQUENCE [LARGE SCALE GENOMIC DNA]</scope>
    <source>
        <strain evidence="1 2">88-35</strain>
    </source>
</reference>
<proteinExistence type="predicted"/>
<comment type="caution">
    <text evidence="1">The sequence shown here is derived from an EMBL/GenBank/DDBJ whole genome shotgun (WGS) entry which is preliminary data.</text>
</comment>
<organism evidence="1 2">
    <name type="scientific">Streptomyces ipomoeae</name>
    <dbReference type="NCBI Taxonomy" id="103232"/>
    <lineage>
        <taxon>Bacteria</taxon>
        <taxon>Bacillati</taxon>
        <taxon>Actinomycetota</taxon>
        <taxon>Actinomycetes</taxon>
        <taxon>Kitasatosporales</taxon>
        <taxon>Streptomycetaceae</taxon>
        <taxon>Streptomyces</taxon>
    </lineage>
</organism>
<gene>
    <name evidence="1" type="ORF">Sipo8835_07465</name>
</gene>
<sequence length="59" mass="6686">MENGFTTVTAQDALHDDRRQLLASNWKVCQQTPQPGIHRIMTPLRLTVVKLREKCPGQG</sequence>
<evidence type="ECO:0000313" key="1">
    <source>
        <dbReference type="EMBL" id="TQE37553.1"/>
    </source>
</evidence>
<dbReference type="AlphaFoldDB" id="A0AAE8W826"/>
<dbReference type="Proteomes" id="UP000318720">
    <property type="component" value="Unassembled WGS sequence"/>
</dbReference>
<dbReference type="EMBL" id="SPAZ01000057">
    <property type="protein sequence ID" value="TQE37553.1"/>
    <property type="molecule type" value="Genomic_DNA"/>
</dbReference>
<dbReference type="RefSeq" id="WP_141581246.1">
    <property type="nucleotide sequence ID" value="NZ_JARAVC010000295.1"/>
</dbReference>
<evidence type="ECO:0000313" key="2">
    <source>
        <dbReference type="Proteomes" id="UP000318720"/>
    </source>
</evidence>